<dbReference type="Gene3D" id="2.60.120.10">
    <property type="entry name" value="Jelly Rolls"/>
    <property type="match status" value="1"/>
</dbReference>
<organism evidence="2 3">
    <name type="scientific">Myroides albus</name>
    <dbReference type="NCBI Taxonomy" id="2562892"/>
    <lineage>
        <taxon>Bacteria</taxon>
        <taxon>Pseudomonadati</taxon>
        <taxon>Bacteroidota</taxon>
        <taxon>Flavobacteriia</taxon>
        <taxon>Flavobacteriales</taxon>
        <taxon>Flavobacteriaceae</taxon>
        <taxon>Myroides</taxon>
    </lineage>
</organism>
<dbReference type="SUPFAM" id="SSF51206">
    <property type="entry name" value="cAMP-binding domain-like"/>
    <property type="match status" value="1"/>
</dbReference>
<gene>
    <name evidence="2" type="ORF">GJV76_05780</name>
</gene>
<dbReference type="EMBL" id="WMJX01000008">
    <property type="protein sequence ID" value="MTG97650.1"/>
    <property type="molecule type" value="Genomic_DNA"/>
</dbReference>
<dbReference type="CDD" id="cd00038">
    <property type="entry name" value="CAP_ED"/>
    <property type="match status" value="1"/>
</dbReference>
<name>A0A6I3LK83_9FLAO</name>
<dbReference type="InterPro" id="IPR014710">
    <property type="entry name" value="RmlC-like_jellyroll"/>
</dbReference>
<evidence type="ECO:0000259" key="1">
    <source>
        <dbReference type="Pfam" id="PF00027"/>
    </source>
</evidence>
<dbReference type="InterPro" id="IPR000595">
    <property type="entry name" value="cNMP-bd_dom"/>
</dbReference>
<proteinExistence type="predicted"/>
<dbReference type="InterPro" id="IPR018490">
    <property type="entry name" value="cNMP-bd_dom_sf"/>
</dbReference>
<protein>
    <submittedName>
        <fullName evidence="2">Cyclic nucleotide-binding domain-containing protein</fullName>
    </submittedName>
</protein>
<dbReference type="AlphaFoldDB" id="A0A6I3LK83"/>
<dbReference type="OrthoDB" id="1092431at2"/>
<comment type="caution">
    <text evidence="2">The sequence shown here is derived from an EMBL/GenBank/DDBJ whole genome shotgun (WGS) entry which is preliminary data.</text>
</comment>
<evidence type="ECO:0000313" key="2">
    <source>
        <dbReference type="EMBL" id="MTG97650.1"/>
    </source>
</evidence>
<dbReference type="RefSeq" id="WP_155091695.1">
    <property type="nucleotide sequence ID" value="NZ_CP102754.1"/>
</dbReference>
<dbReference type="Proteomes" id="UP000438760">
    <property type="component" value="Unassembled WGS sequence"/>
</dbReference>
<feature type="domain" description="Cyclic nucleotide-binding" evidence="1">
    <location>
        <begin position="33"/>
        <end position="120"/>
    </location>
</feature>
<evidence type="ECO:0000313" key="3">
    <source>
        <dbReference type="Proteomes" id="UP000438760"/>
    </source>
</evidence>
<accession>A0A6I3LK83</accession>
<sequence>MSKEFLFKHIQKFIPFISQSEVEQIYTYFTELNLKKKEIVQHEEELCRSMLFVCKGCLHSYYIKDNGSLQTLDFAIESWWICDYMAFENSSLSDLTIQAVETSIVLSLSRESLDALLQHHPVMEQYFRRIFQRSYAAAQKRVQFLYQYSREELYFHFASHYPEFVQRVPQYLLASYLGFTPEYLSEIKKNSLR</sequence>
<reference evidence="2 3" key="1">
    <citation type="submission" date="2019-11" db="EMBL/GenBank/DDBJ databases">
        <title>Genome of Strain BIT-d1.</title>
        <authorList>
            <person name="Yang Y."/>
        </authorList>
    </citation>
    <scope>NUCLEOTIDE SEQUENCE [LARGE SCALE GENOMIC DNA]</scope>
    <source>
        <strain evidence="2 3">BIT-d1</strain>
    </source>
</reference>
<dbReference type="Pfam" id="PF00027">
    <property type="entry name" value="cNMP_binding"/>
    <property type="match status" value="1"/>
</dbReference>
<keyword evidence="3" id="KW-1185">Reference proteome</keyword>